<evidence type="ECO:0000313" key="3">
    <source>
        <dbReference type="Proteomes" id="UP000663722"/>
    </source>
</evidence>
<feature type="compositionally biased region" description="Basic and acidic residues" evidence="1">
    <location>
        <begin position="22"/>
        <end position="35"/>
    </location>
</feature>
<evidence type="ECO:0000313" key="2">
    <source>
        <dbReference type="EMBL" id="QTA92542.1"/>
    </source>
</evidence>
<dbReference type="InterPro" id="IPR011518">
    <property type="entry name" value="Transposase_36"/>
</dbReference>
<organism evidence="2 3">
    <name type="scientific">Desulfonema magnum</name>
    <dbReference type="NCBI Taxonomy" id="45655"/>
    <lineage>
        <taxon>Bacteria</taxon>
        <taxon>Pseudomonadati</taxon>
        <taxon>Thermodesulfobacteriota</taxon>
        <taxon>Desulfobacteria</taxon>
        <taxon>Desulfobacterales</taxon>
        <taxon>Desulfococcaceae</taxon>
        <taxon>Desulfonema</taxon>
    </lineage>
</organism>
<protein>
    <submittedName>
        <fullName evidence="2">Transposase DDE domain-containing protein</fullName>
    </submittedName>
</protein>
<proteinExistence type="predicted"/>
<feature type="region of interest" description="Disordered" evidence="1">
    <location>
        <begin position="1"/>
        <end position="48"/>
    </location>
</feature>
<sequence>MRISMDCKATAKIGEYSRGGKTRGDNSAADHDMGRREKHTPFGMANEDDGRLHMILGSSARTGDFITDSLYE</sequence>
<dbReference type="Pfam" id="PF07592">
    <property type="entry name" value="DDE_Tnp_ISAZ013"/>
    <property type="match status" value="1"/>
</dbReference>
<dbReference type="AlphaFoldDB" id="A0A975BW95"/>
<reference evidence="2" key="1">
    <citation type="journal article" date="2021" name="Microb. Physiol.">
        <title>Proteogenomic Insights into the Physiology of Marine, Sulfate-Reducing, Filamentous Desulfonema limicola and Desulfonema magnum.</title>
        <authorList>
            <person name="Schnaars V."/>
            <person name="Wohlbrand L."/>
            <person name="Scheve S."/>
            <person name="Hinrichs C."/>
            <person name="Reinhardt R."/>
            <person name="Rabus R."/>
        </authorList>
    </citation>
    <scope>NUCLEOTIDE SEQUENCE</scope>
    <source>
        <strain evidence="2">4be13</strain>
    </source>
</reference>
<dbReference type="KEGG" id="dmm:dnm_086250"/>
<keyword evidence="3" id="KW-1185">Reference proteome</keyword>
<accession>A0A975BW95</accession>
<gene>
    <name evidence="2" type="ORF">dnm_086250</name>
</gene>
<dbReference type="Proteomes" id="UP000663722">
    <property type="component" value="Chromosome"/>
</dbReference>
<name>A0A975BW95_9BACT</name>
<evidence type="ECO:0000256" key="1">
    <source>
        <dbReference type="SAM" id="MobiDB-lite"/>
    </source>
</evidence>
<dbReference type="EMBL" id="CP061800">
    <property type="protein sequence ID" value="QTA92542.1"/>
    <property type="molecule type" value="Genomic_DNA"/>
</dbReference>